<keyword evidence="3" id="KW-1185">Reference proteome</keyword>
<accession>A0A8X7U7Z2</accession>
<organism evidence="2 3">
    <name type="scientific">Brassica carinata</name>
    <name type="common">Ethiopian mustard</name>
    <name type="synonym">Abyssinian cabbage</name>
    <dbReference type="NCBI Taxonomy" id="52824"/>
    <lineage>
        <taxon>Eukaryota</taxon>
        <taxon>Viridiplantae</taxon>
        <taxon>Streptophyta</taxon>
        <taxon>Embryophyta</taxon>
        <taxon>Tracheophyta</taxon>
        <taxon>Spermatophyta</taxon>
        <taxon>Magnoliopsida</taxon>
        <taxon>eudicotyledons</taxon>
        <taxon>Gunneridae</taxon>
        <taxon>Pentapetalae</taxon>
        <taxon>rosids</taxon>
        <taxon>malvids</taxon>
        <taxon>Brassicales</taxon>
        <taxon>Brassicaceae</taxon>
        <taxon>Brassiceae</taxon>
        <taxon>Brassica</taxon>
    </lineage>
</organism>
<reference evidence="2 3" key="1">
    <citation type="submission" date="2020-02" db="EMBL/GenBank/DDBJ databases">
        <authorList>
            <person name="Ma Q."/>
            <person name="Huang Y."/>
            <person name="Song X."/>
            <person name="Pei D."/>
        </authorList>
    </citation>
    <scope>NUCLEOTIDE SEQUENCE [LARGE SCALE GENOMIC DNA]</scope>
    <source>
        <strain evidence="2">Sxm20200214</strain>
        <tissue evidence="2">Leaf</tissue>
    </source>
</reference>
<comment type="caution">
    <text evidence="2">The sequence shown here is derived from an EMBL/GenBank/DDBJ whole genome shotgun (WGS) entry which is preliminary data.</text>
</comment>
<dbReference type="AlphaFoldDB" id="A0A8X7U7Z2"/>
<evidence type="ECO:0000313" key="2">
    <source>
        <dbReference type="EMBL" id="KAG2266346.1"/>
    </source>
</evidence>
<dbReference type="Proteomes" id="UP000886595">
    <property type="component" value="Unassembled WGS sequence"/>
</dbReference>
<evidence type="ECO:0000256" key="1">
    <source>
        <dbReference type="SAM" id="MobiDB-lite"/>
    </source>
</evidence>
<sequence>MPSQSCTCRYVYGVGVTHRICEMEKVKPEPPYHHHRPPLSTAVSHSPPETKR</sequence>
<gene>
    <name evidence="2" type="ORF">Bca52824_073425</name>
</gene>
<evidence type="ECO:0000313" key="3">
    <source>
        <dbReference type="Proteomes" id="UP000886595"/>
    </source>
</evidence>
<feature type="region of interest" description="Disordered" evidence="1">
    <location>
        <begin position="28"/>
        <end position="52"/>
    </location>
</feature>
<dbReference type="EMBL" id="JAAMPC010000014">
    <property type="protein sequence ID" value="KAG2266346.1"/>
    <property type="molecule type" value="Genomic_DNA"/>
</dbReference>
<proteinExistence type="predicted"/>
<name>A0A8X7U7Z2_BRACI</name>
<dbReference type="OrthoDB" id="10268496at2759"/>
<protein>
    <submittedName>
        <fullName evidence="2">Uncharacterized protein</fullName>
    </submittedName>
</protein>